<dbReference type="PANTHER" id="PTHR37625:SF4">
    <property type="entry name" value="OUTER MEMBRANE LIPOPROTEIN"/>
    <property type="match status" value="1"/>
</dbReference>
<dbReference type="Pfam" id="PF12790">
    <property type="entry name" value="T6SS-SciN"/>
    <property type="match status" value="1"/>
</dbReference>
<dbReference type="Proteomes" id="UP001565243">
    <property type="component" value="Unassembled WGS sequence"/>
</dbReference>
<sequence length="174" mass="19588">MQLINIARFISRLLIILAVLTSAGCRSPFSDSPRPELTIRLEASKEINPNEKGEPAPLDITFYLLKSLDNFENSDFFTLTDGADPALQAEAKKVYEGILQPGENRIISLTPEKDTVALGIVAAYRDIDRAGWSETWELYKKNKKRSWWRKVLPGEAVVLTVHFDALAIALDKRE</sequence>
<dbReference type="EMBL" id="JBGFFX010000004">
    <property type="protein sequence ID" value="MEY8770701.1"/>
    <property type="molecule type" value="Genomic_DNA"/>
</dbReference>
<name>A0ABV4E789_9GAMM</name>
<evidence type="ECO:0000313" key="1">
    <source>
        <dbReference type="EMBL" id="MEY8770701.1"/>
    </source>
</evidence>
<gene>
    <name evidence="1" type="primary">tssJ</name>
    <name evidence="1" type="ORF">AB6T85_09710</name>
</gene>
<reference evidence="1 2" key="1">
    <citation type="submission" date="2024-07" db="EMBL/GenBank/DDBJ databases">
        <authorList>
            <person name="Hebao G."/>
        </authorList>
    </citation>
    <scope>NUCLEOTIDE SEQUENCE [LARGE SCALE GENOMIC DNA]</scope>
    <source>
        <strain evidence="1 2">ACCC 02193</strain>
    </source>
</reference>
<accession>A0ABV4E789</accession>
<protein>
    <submittedName>
        <fullName evidence="1">Type VI secretion system lipoprotein TssJ</fullName>
    </submittedName>
</protein>
<keyword evidence="1" id="KW-0449">Lipoprotein</keyword>
<dbReference type="RefSeq" id="WP_301730629.1">
    <property type="nucleotide sequence ID" value="NZ_JBGFFX010000004.1"/>
</dbReference>
<proteinExistence type="predicted"/>
<dbReference type="NCBIfam" id="TIGR03352">
    <property type="entry name" value="VI_chp_3"/>
    <property type="match status" value="1"/>
</dbReference>
<organism evidence="1 2">
    <name type="scientific">Erwinia aeris</name>
    <dbReference type="NCBI Taxonomy" id="3239803"/>
    <lineage>
        <taxon>Bacteria</taxon>
        <taxon>Pseudomonadati</taxon>
        <taxon>Pseudomonadota</taxon>
        <taxon>Gammaproteobacteria</taxon>
        <taxon>Enterobacterales</taxon>
        <taxon>Erwiniaceae</taxon>
        <taxon>Erwinia</taxon>
    </lineage>
</organism>
<dbReference type="InterPro" id="IPR017734">
    <property type="entry name" value="T6SS_SciN"/>
</dbReference>
<dbReference type="PANTHER" id="PTHR37625">
    <property type="entry name" value="OUTER MEMBRANE LIPOPROTEIN-RELATED"/>
    <property type="match status" value="1"/>
</dbReference>
<dbReference type="InterPro" id="IPR038706">
    <property type="entry name" value="Type_VI_SciN-like_sf"/>
</dbReference>
<keyword evidence="2" id="KW-1185">Reference proteome</keyword>
<dbReference type="Gene3D" id="2.60.40.4150">
    <property type="entry name" value="Type VI secretion system, lipoprotein SciN"/>
    <property type="match status" value="1"/>
</dbReference>
<comment type="caution">
    <text evidence="1">The sequence shown here is derived from an EMBL/GenBank/DDBJ whole genome shotgun (WGS) entry which is preliminary data.</text>
</comment>
<evidence type="ECO:0000313" key="2">
    <source>
        <dbReference type="Proteomes" id="UP001565243"/>
    </source>
</evidence>